<name>A0A6A1TTR8_NEOGA</name>
<feature type="compositionally biased region" description="Basic and acidic residues" evidence="8">
    <location>
        <begin position="18"/>
        <end position="29"/>
    </location>
</feature>
<evidence type="ECO:0000256" key="2">
    <source>
        <dbReference type="ARBA" id="ARBA00022475"/>
    </source>
</evidence>
<feature type="region of interest" description="Disordered" evidence="8">
    <location>
        <begin position="18"/>
        <end position="40"/>
    </location>
</feature>
<gene>
    <name evidence="11" type="ORF">F4V91_18640</name>
</gene>
<feature type="transmembrane region" description="Helical" evidence="9">
    <location>
        <begin position="202"/>
        <end position="231"/>
    </location>
</feature>
<keyword evidence="6 9" id="KW-1133">Transmembrane helix</keyword>
<keyword evidence="7 9" id="KW-0472">Membrane</keyword>
<feature type="domain" description="Glycosyltransferase RgtA/B/C/D-like" evidence="10">
    <location>
        <begin position="101"/>
        <end position="253"/>
    </location>
</feature>
<evidence type="ECO:0000256" key="3">
    <source>
        <dbReference type="ARBA" id="ARBA00022676"/>
    </source>
</evidence>
<dbReference type="GO" id="GO:0005886">
    <property type="term" value="C:plasma membrane"/>
    <property type="evidence" value="ECO:0007669"/>
    <property type="project" value="UniProtKB-SubCell"/>
</dbReference>
<evidence type="ECO:0000256" key="9">
    <source>
        <dbReference type="SAM" id="Phobius"/>
    </source>
</evidence>
<dbReference type="AlphaFoldDB" id="A0A6A1TTR8"/>
<evidence type="ECO:0000256" key="6">
    <source>
        <dbReference type="ARBA" id="ARBA00022989"/>
    </source>
</evidence>
<evidence type="ECO:0000256" key="7">
    <source>
        <dbReference type="ARBA" id="ARBA00023136"/>
    </source>
</evidence>
<feature type="transmembrane region" description="Helical" evidence="9">
    <location>
        <begin position="371"/>
        <end position="393"/>
    </location>
</feature>
<dbReference type="PANTHER" id="PTHR33908:SF11">
    <property type="entry name" value="MEMBRANE PROTEIN"/>
    <property type="match status" value="1"/>
</dbReference>
<keyword evidence="4" id="KW-0808">Transferase</keyword>
<evidence type="ECO:0000313" key="12">
    <source>
        <dbReference type="Proteomes" id="UP000386575"/>
    </source>
</evidence>
<comment type="subcellular location">
    <subcellularLocation>
        <location evidence="1">Cell membrane</location>
        <topology evidence="1">Multi-pass membrane protein</topology>
    </subcellularLocation>
</comment>
<evidence type="ECO:0000259" key="10">
    <source>
        <dbReference type="Pfam" id="PF13231"/>
    </source>
</evidence>
<dbReference type="EMBL" id="VZUL01000002">
    <property type="protein sequence ID" value="KAB1088261.1"/>
    <property type="molecule type" value="Genomic_DNA"/>
</dbReference>
<feature type="transmembrane region" description="Helical" evidence="9">
    <location>
        <begin position="148"/>
        <end position="166"/>
    </location>
</feature>
<feature type="transmembrane region" description="Helical" evidence="9">
    <location>
        <begin position="318"/>
        <end position="338"/>
    </location>
</feature>
<accession>A0A6A1TTR8</accession>
<dbReference type="InterPro" id="IPR050297">
    <property type="entry name" value="LipidA_mod_glycosyltrf_83"/>
</dbReference>
<feature type="transmembrane region" description="Helical" evidence="9">
    <location>
        <begin position="243"/>
        <end position="265"/>
    </location>
</feature>
<sequence>MSANMDAVRTAYQRAIKRKDAAADHEKSSPRGGKPSDVSGDTRRWGNVPIFLVALIAAGIALRILNLTLDASLWEDEVFSVALAESPLIDLLFAALRFDTHPPLYYVQLHMWAAFGDSDRWYILNSTLLSIAAVAAIYEACRRVYDRSVALWAAAIFAVMPLQLFFAENVRMYPMLAILEIALWYVLQTMARDRHASRGRLIAALCFGLAVTLTHGLGFFVSFFLFLHAAIRLRRAAPGRDLLFLVGIYVVVALAALYPLVIGAIRQTEGVAGFDLPTIGIHLTLTLLGLEFPWPTVAGFLMLPLVTLLPLSEPRARWPGGLLVLLPLAVLLAISLLFKPVFIYRTLGLFLPFLAISLALYADAVFKAHAIAQRVVVSAVVLLMLAGGLNYTLKFEKRGYREIIAAWEAQSPTDAVLMTNGPSEFWAVLRYLNNGEGRRSALEVQPPVRDGMLRIKQKLEGVGAASLGLFGRSNYAQVGNRRIYPYFAEDVASGLSAFWTLNPPKAGCALANAGIGADVSGYREDADISLSGHHLTECRNLRFGPKA</sequence>
<feature type="transmembrane region" description="Helical" evidence="9">
    <location>
        <begin position="285"/>
        <end position="306"/>
    </location>
</feature>
<dbReference type="RefSeq" id="WP_151044560.1">
    <property type="nucleotide sequence ID" value="NZ_VZUL01000002.1"/>
</dbReference>
<dbReference type="GO" id="GO:0009103">
    <property type="term" value="P:lipopolysaccharide biosynthetic process"/>
    <property type="evidence" value="ECO:0007669"/>
    <property type="project" value="UniProtKB-ARBA"/>
</dbReference>
<dbReference type="Proteomes" id="UP000386575">
    <property type="component" value="Unassembled WGS sequence"/>
</dbReference>
<evidence type="ECO:0000256" key="5">
    <source>
        <dbReference type="ARBA" id="ARBA00022692"/>
    </source>
</evidence>
<dbReference type="GO" id="GO:0016763">
    <property type="term" value="F:pentosyltransferase activity"/>
    <property type="evidence" value="ECO:0007669"/>
    <property type="project" value="TreeGrafter"/>
</dbReference>
<reference evidence="11 12" key="1">
    <citation type="submission" date="2019-09" db="EMBL/GenBank/DDBJ databases">
        <title>Genome sequencing of Ng87 strain.</title>
        <authorList>
            <person name="Karasev E.S."/>
            <person name="Andronov E."/>
        </authorList>
    </citation>
    <scope>NUCLEOTIDE SEQUENCE [LARGE SCALE GENOMIC DNA]</scope>
    <source>
        <strain evidence="11 12">Ng87</strain>
    </source>
</reference>
<keyword evidence="3" id="KW-0328">Glycosyltransferase</keyword>
<protein>
    <recommendedName>
        <fullName evidence="10">Glycosyltransferase RgtA/B/C/D-like domain-containing protein</fullName>
    </recommendedName>
</protein>
<feature type="transmembrane region" description="Helical" evidence="9">
    <location>
        <begin position="48"/>
        <end position="66"/>
    </location>
</feature>
<dbReference type="PANTHER" id="PTHR33908">
    <property type="entry name" value="MANNOSYLTRANSFERASE YKCB-RELATED"/>
    <property type="match status" value="1"/>
</dbReference>
<organism evidence="11 12">
    <name type="scientific">Neorhizobium galegae</name>
    <name type="common">Rhizobium galegae</name>
    <dbReference type="NCBI Taxonomy" id="399"/>
    <lineage>
        <taxon>Bacteria</taxon>
        <taxon>Pseudomonadati</taxon>
        <taxon>Pseudomonadota</taxon>
        <taxon>Alphaproteobacteria</taxon>
        <taxon>Hyphomicrobiales</taxon>
        <taxon>Rhizobiaceae</taxon>
        <taxon>Rhizobium/Agrobacterium group</taxon>
        <taxon>Neorhizobium</taxon>
    </lineage>
</organism>
<evidence type="ECO:0000256" key="4">
    <source>
        <dbReference type="ARBA" id="ARBA00022679"/>
    </source>
</evidence>
<evidence type="ECO:0000256" key="8">
    <source>
        <dbReference type="SAM" id="MobiDB-lite"/>
    </source>
</evidence>
<keyword evidence="5 9" id="KW-0812">Transmembrane</keyword>
<dbReference type="Pfam" id="PF13231">
    <property type="entry name" value="PMT_2"/>
    <property type="match status" value="1"/>
</dbReference>
<evidence type="ECO:0000313" key="11">
    <source>
        <dbReference type="EMBL" id="KAB1088261.1"/>
    </source>
</evidence>
<proteinExistence type="predicted"/>
<feature type="transmembrane region" description="Helical" evidence="9">
    <location>
        <begin position="121"/>
        <end position="141"/>
    </location>
</feature>
<feature type="transmembrane region" description="Helical" evidence="9">
    <location>
        <begin position="347"/>
        <end position="365"/>
    </location>
</feature>
<dbReference type="InterPro" id="IPR038731">
    <property type="entry name" value="RgtA/B/C-like"/>
</dbReference>
<feature type="transmembrane region" description="Helical" evidence="9">
    <location>
        <begin position="172"/>
        <end position="190"/>
    </location>
</feature>
<keyword evidence="2" id="KW-1003">Cell membrane</keyword>
<evidence type="ECO:0000256" key="1">
    <source>
        <dbReference type="ARBA" id="ARBA00004651"/>
    </source>
</evidence>
<comment type="caution">
    <text evidence="11">The sequence shown here is derived from an EMBL/GenBank/DDBJ whole genome shotgun (WGS) entry which is preliminary data.</text>
</comment>